<evidence type="ECO:0000313" key="2">
    <source>
        <dbReference type="EMBL" id="CAH2050421.1"/>
    </source>
</evidence>
<feature type="compositionally biased region" description="Polar residues" evidence="1">
    <location>
        <begin position="34"/>
        <end position="46"/>
    </location>
</feature>
<accession>A0ABN8IBF4</accession>
<protein>
    <submittedName>
        <fullName evidence="2">Uncharacterized protein</fullName>
    </submittedName>
</protein>
<feature type="non-terminal residue" evidence="2">
    <location>
        <position position="1"/>
    </location>
</feature>
<name>A0ABN8IBF4_9NEOP</name>
<proteinExistence type="predicted"/>
<evidence type="ECO:0000313" key="3">
    <source>
        <dbReference type="Proteomes" id="UP000837857"/>
    </source>
</evidence>
<feature type="compositionally biased region" description="Polar residues" evidence="1">
    <location>
        <begin position="62"/>
        <end position="71"/>
    </location>
</feature>
<evidence type="ECO:0000256" key="1">
    <source>
        <dbReference type="SAM" id="MobiDB-lite"/>
    </source>
</evidence>
<organism evidence="2 3">
    <name type="scientific">Iphiclides podalirius</name>
    <name type="common">scarce swallowtail</name>
    <dbReference type="NCBI Taxonomy" id="110791"/>
    <lineage>
        <taxon>Eukaryota</taxon>
        <taxon>Metazoa</taxon>
        <taxon>Ecdysozoa</taxon>
        <taxon>Arthropoda</taxon>
        <taxon>Hexapoda</taxon>
        <taxon>Insecta</taxon>
        <taxon>Pterygota</taxon>
        <taxon>Neoptera</taxon>
        <taxon>Endopterygota</taxon>
        <taxon>Lepidoptera</taxon>
        <taxon>Glossata</taxon>
        <taxon>Ditrysia</taxon>
        <taxon>Papilionoidea</taxon>
        <taxon>Papilionidae</taxon>
        <taxon>Papilioninae</taxon>
        <taxon>Iphiclides</taxon>
    </lineage>
</organism>
<reference evidence="2" key="1">
    <citation type="submission" date="2022-03" db="EMBL/GenBank/DDBJ databases">
        <authorList>
            <person name="Martin H S."/>
        </authorList>
    </citation>
    <scope>NUCLEOTIDE SEQUENCE</scope>
</reference>
<sequence length="97" mass="10692">MSTCEDVIDLTDSFTLIEHSSLADDVIIIDTDESLSSNAKSPVNTHSKPKRQKEPSNKESSVRLTNESSTESIRKHSLHASVPYVGRGSVAEEFFPE</sequence>
<feature type="compositionally biased region" description="Basic and acidic residues" evidence="1">
    <location>
        <begin position="52"/>
        <end position="61"/>
    </location>
</feature>
<gene>
    <name evidence="2" type="ORF">IPOD504_LOCUS7444</name>
</gene>
<feature type="region of interest" description="Disordered" evidence="1">
    <location>
        <begin position="33"/>
        <end position="79"/>
    </location>
</feature>
<keyword evidence="3" id="KW-1185">Reference proteome</keyword>
<dbReference type="Proteomes" id="UP000837857">
    <property type="component" value="Chromosome 2"/>
</dbReference>
<dbReference type="EMBL" id="OW152814">
    <property type="protein sequence ID" value="CAH2050421.1"/>
    <property type="molecule type" value="Genomic_DNA"/>
</dbReference>